<feature type="transmembrane region" description="Helical" evidence="2">
    <location>
        <begin position="341"/>
        <end position="363"/>
    </location>
</feature>
<dbReference type="RefSeq" id="WP_222966699.1">
    <property type="nucleotide sequence ID" value="NZ_JAINZZ010000041.1"/>
</dbReference>
<feature type="transmembrane region" description="Helical" evidence="2">
    <location>
        <begin position="309"/>
        <end position="329"/>
    </location>
</feature>
<feature type="transmembrane region" description="Helical" evidence="2">
    <location>
        <begin position="229"/>
        <end position="247"/>
    </location>
</feature>
<feature type="compositionally biased region" description="Low complexity" evidence="1">
    <location>
        <begin position="29"/>
        <end position="40"/>
    </location>
</feature>
<keyword evidence="2" id="KW-0812">Transmembrane</keyword>
<keyword evidence="2" id="KW-1133">Transmembrane helix</keyword>
<name>A0ABS7QEC1_9ACTN</name>
<reference evidence="3 4" key="1">
    <citation type="submission" date="2021-08" db="EMBL/GenBank/DDBJ databases">
        <title>WGS of actinomycetes from Thailand.</title>
        <authorList>
            <person name="Thawai C."/>
        </authorList>
    </citation>
    <scope>NUCLEOTIDE SEQUENCE [LARGE SCALE GENOMIC DNA]</scope>
    <source>
        <strain evidence="3 4">PLK6-54</strain>
    </source>
</reference>
<evidence type="ECO:0000256" key="1">
    <source>
        <dbReference type="SAM" id="MobiDB-lite"/>
    </source>
</evidence>
<keyword evidence="2" id="KW-0472">Membrane</keyword>
<feature type="transmembrane region" description="Helical" evidence="2">
    <location>
        <begin position="259"/>
        <end position="280"/>
    </location>
</feature>
<proteinExistence type="predicted"/>
<evidence type="ECO:0000313" key="4">
    <source>
        <dbReference type="Proteomes" id="UP000778578"/>
    </source>
</evidence>
<feature type="region of interest" description="Disordered" evidence="1">
    <location>
        <begin position="1"/>
        <end position="40"/>
    </location>
</feature>
<protein>
    <submittedName>
        <fullName evidence="3">Uncharacterized protein</fullName>
    </submittedName>
</protein>
<keyword evidence="4" id="KW-1185">Reference proteome</keyword>
<dbReference type="EMBL" id="JAINZZ010000041">
    <property type="protein sequence ID" value="MBY8881044.1"/>
    <property type="molecule type" value="Genomic_DNA"/>
</dbReference>
<sequence length="472" mass="50001">MQSPTRRTVRDAWGSVAEGFSRGGPRSTAGDGSPAGSAGSGLPFDRRVMILVEIADDPNETALAAELFAHRGWPVRPAEEPERAGCPPERVARVVEVRLTGAREGAVERALGLVDGLAVAASLNMWARDAVLLEHEPERYTAWRVRPAPGVPRPGRVVRAVEPRGRTGAQADLRTRALAGQVYAADVDVDPADVASTDVRANLLLVNLGNLLAFSAAALAIVPHTGWQPFGWSVTVLFGLPWLVAGLRHALRDSPARRAALWALPLASPVLLPFVTWLGGLVQDRYVGSFGIPSDSVHAGATDRLWAGAWPVTGVLYCVAFGVAAHGWNRRFHARPDARDLGNAAFAAAAGLFLGLALVVVPFSVHVDTSAAADAENAAVHLQEPPSYYGLRPVLVCVRPVAPVAHPERGFPGASYGGTVPLTRPVLTFGPDGDRIWLWDPQTRRAFSMALADAAFEPFDPGFASGGGRACS</sequence>
<gene>
    <name evidence="3" type="ORF">K7862_25890</name>
</gene>
<accession>A0ABS7QEC1</accession>
<comment type="caution">
    <text evidence="3">The sequence shown here is derived from an EMBL/GenBank/DDBJ whole genome shotgun (WGS) entry which is preliminary data.</text>
</comment>
<evidence type="ECO:0000313" key="3">
    <source>
        <dbReference type="EMBL" id="MBY8881044.1"/>
    </source>
</evidence>
<evidence type="ECO:0000256" key="2">
    <source>
        <dbReference type="SAM" id="Phobius"/>
    </source>
</evidence>
<dbReference type="Proteomes" id="UP000778578">
    <property type="component" value="Unassembled WGS sequence"/>
</dbReference>
<feature type="transmembrane region" description="Helical" evidence="2">
    <location>
        <begin position="203"/>
        <end position="223"/>
    </location>
</feature>
<organism evidence="3 4">
    <name type="scientific">Actinacidiphila acidipaludis</name>
    <dbReference type="NCBI Taxonomy" id="2873382"/>
    <lineage>
        <taxon>Bacteria</taxon>
        <taxon>Bacillati</taxon>
        <taxon>Actinomycetota</taxon>
        <taxon>Actinomycetes</taxon>
        <taxon>Kitasatosporales</taxon>
        <taxon>Streptomycetaceae</taxon>
        <taxon>Actinacidiphila</taxon>
    </lineage>
</organism>